<evidence type="ECO:0000313" key="4">
    <source>
        <dbReference type="Proteomes" id="UP000193553"/>
    </source>
</evidence>
<dbReference type="CDD" id="cd14797">
    <property type="entry name" value="DUF302"/>
    <property type="match status" value="1"/>
</dbReference>
<dbReference type="RefSeq" id="WP_085351585.1">
    <property type="nucleotide sequence ID" value="NZ_NAEX01000181.1"/>
</dbReference>
<dbReference type="EMBL" id="NAFI01000161">
    <property type="protein sequence ID" value="OSJ13917.1"/>
    <property type="molecule type" value="Genomic_DNA"/>
</dbReference>
<dbReference type="AlphaFoldDB" id="A0A1X3E3H9"/>
<evidence type="ECO:0000313" key="5">
    <source>
        <dbReference type="Proteomes" id="UP000193884"/>
    </source>
</evidence>
<dbReference type="Pfam" id="PF03625">
    <property type="entry name" value="DUF302"/>
    <property type="match status" value="1"/>
</dbReference>
<dbReference type="Gene3D" id="3.30.310.70">
    <property type="entry name" value="TT1751-like domain"/>
    <property type="match status" value="1"/>
</dbReference>
<feature type="domain" description="DUF302" evidence="1">
    <location>
        <begin position="52"/>
        <end position="114"/>
    </location>
</feature>
<accession>A0A1X3E3H9</accession>
<evidence type="ECO:0000313" key="2">
    <source>
        <dbReference type="EMBL" id="OSJ13917.1"/>
    </source>
</evidence>
<dbReference type="SUPFAM" id="SSF103247">
    <property type="entry name" value="TT1751-like"/>
    <property type="match status" value="1"/>
</dbReference>
<evidence type="ECO:0000259" key="1">
    <source>
        <dbReference type="Pfam" id="PF03625"/>
    </source>
</evidence>
<dbReference type="InterPro" id="IPR005180">
    <property type="entry name" value="DUF302"/>
</dbReference>
<gene>
    <name evidence="3" type="ORF">BST63_04995</name>
    <name evidence="2" type="ORF">BSZ18_10205</name>
</gene>
<dbReference type="InterPro" id="IPR035923">
    <property type="entry name" value="TT1751-like_sf"/>
</dbReference>
<proteinExistence type="predicted"/>
<keyword evidence="5" id="KW-1185">Reference proteome</keyword>
<dbReference type="Proteomes" id="UP000193884">
    <property type="component" value="Unassembled WGS sequence"/>
</dbReference>
<dbReference type="Proteomes" id="UP000193553">
    <property type="component" value="Unassembled WGS sequence"/>
</dbReference>
<evidence type="ECO:0000313" key="3">
    <source>
        <dbReference type="EMBL" id="OSJ33863.1"/>
    </source>
</evidence>
<protein>
    <recommendedName>
        <fullName evidence="1">DUF302 domain-containing protein</fullName>
    </recommendedName>
</protein>
<dbReference type="OrthoDB" id="676131at2"/>
<sequence>MTQTPQPVAFSGCGSAASSFQRSVSSSLTVEEVVTRLKQGIIAADLWILHEIDPQMLLSRGGFAIGPARQVLFFHPRLMSRLLTADSAALLEAPLKFAVIGFPDGQAELRWLDPAMAFARYRSPALTELGNELAGLCEGIVNGTDLAGTSK</sequence>
<name>A0A1X3E3H9_9BRAD</name>
<reference evidence="4 5" key="1">
    <citation type="submission" date="2017-03" db="EMBL/GenBank/DDBJ databases">
        <title>Whole genome sequences of fourteen strains of Bradyrhizobium canariense and one strain of Bradyrhizobium japonicum isolated from Lupinus (Papilionoideae: Genisteae) species in Algeria.</title>
        <authorList>
            <person name="Crovadore J."/>
            <person name="Chekireb D."/>
            <person name="Brachmann A."/>
            <person name="Chablais R."/>
            <person name="Cochard B."/>
            <person name="Lefort F."/>
        </authorList>
    </citation>
    <scope>NUCLEOTIDE SEQUENCE [LARGE SCALE GENOMIC DNA]</scope>
    <source>
        <strain evidence="2 4">UBMA195</strain>
        <strain evidence="3 5">UBMAN05</strain>
    </source>
</reference>
<organism evidence="2 4">
    <name type="scientific">Bradyrhizobium canariense</name>
    <dbReference type="NCBI Taxonomy" id="255045"/>
    <lineage>
        <taxon>Bacteria</taxon>
        <taxon>Pseudomonadati</taxon>
        <taxon>Pseudomonadota</taxon>
        <taxon>Alphaproteobacteria</taxon>
        <taxon>Hyphomicrobiales</taxon>
        <taxon>Nitrobacteraceae</taxon>
        <taxon>Bradyrhizobium</taxon>
    </lineage>
</organism>
<comment type="caution">
    <text evidence="2">The sequence shown here is derived from an EMBL/GenBank/DDBJ whole genome shotgun (WGS) entry which is preliminary data.</text>
</comment>
<dbReference type="EMBL" id="NAFK01000131">
    <property type="protein sequence ID" value="OSJ33863.1"/>
    <property type="molecule type" value="Genomic_DNA"/>
</dbReference>